<evidence type="ECO:0000256" key="8">
    <source>
        <dbReference type="ARBA" id="ARBA00029760"/>
    </source>
</evidence>
<name>A0A8B7YMI5_ACAPL</name>
<comment type="similarity">
    <text evidence="2 13">Belongs to the class-III pyridoxal-phosphate-dependent aminotransferase family.</text>
</comment>
<evidence type="ECO:0000256" key="4">
    <source>
        <dbReference type="ARBA" id="ARBA00012912"/>
    </source>
</evidence>
<dbReference type="PIRSF" id="PIRSF000521">
    <property type="entry name" value="Transaminase_4ab_Lys_Orn"/>
    <property type="match status" value="1"/>
</dbReference>
<comment type="catalytic activity">
    <reaction evidence="12">
        <text>4-aminobutanoate + 2-oxoglutarate = succinate semialdehyde + L-glutamate</text>
        <dbReference type="Rhea" id="RHEA:23352"/>
        <dbReference type="ChEBI" id="CHEBI:16810"/>
        <dbReference type="ChEBI" id="CHEBI:29985"/>
        <dbReference type="ChEBI" id="CHEBI:57706"/>
        <dbReference type="ChEBI" id="CHEBI:59888"/>
        <dbReference type="EC" id="2.6.1.19"/>
    </reaction>
</comment>
<accession>A0A8B7YMI5</accession>
<dbReference type="FunFam" id="3.40.640.10:FF:000073">
    <property type="entry name" value="Probable 4-aminobutyrate aminotransferase"/>
    <property type="match status" value="1"/>
</dbReference>
<dbReference type="InterPro" id="IPR015422">
    <property type="entry name" value="PyrdxlP-dep_Trfase_small"/>
</dbReference>
<dbReference type="Proteomes" id="UP000694845">
    <property type="component" value="Unplaced"/>
</dbReference>
<dbReference type="KEGG" id="aplc:110980372"/>
<dbReference type="Pfam" id="PF00202">
    <property type="entry name" value="Aminotran_3"/>
    <property type="match status" value="1"/>
</dbReference>
<reference evidence="15 16" key="1">
    <citation type="submission" date="2025-04" db="UniProtKB">
        <authorList>
            <consortium name="RefSeq"/>
        </authorList>
    </citation>
    <scope>IDENTIFICATION</scope>
</reference>
<evidence type="ECO:0000256" key="7">
    <source>
        <dbReference type="ARBA" id="ARBA00022898"/>
    </source>
</evidence>
<dbReference type="GO" id="GO:0030170">
    <property type="term" value="F:pyridoxal phosphate binding"/>
    <property type="evidence" value="ECO:0007669"/>
    <property type="project" value="InterPro"/>
</dbReference>
<dbReference type="AlphaFoldDB" id="A0A8B7YMI5"/>
<dbReference type="PANTHER" id="PTHR43206">
    <property type="entry name" value="AMINOTRANSFERASE"/>
    <property type="match status" value="1"/>
</dbReference>
<dbReference type="GeneID" id="110980372"/>
<dbReference type="GO" id="GO:0034386">
    <property type="term" value="F:4-aminobutyrate:2-oxoglutarate transaminase activity"/>
    <property type="evidence" value="ECO:0007669"/>
    <property type="project" value="UniProtKB-EC"/>
</dbReference>
<dbReference type="RefSeq" id="XP_022092686.1">
    <property type="nucleotide sequence ID" value="XM_022236994.1"/>
</dbReference>
<gene>
    <name evidence="15 16" type="primary">LOC110980372</name>
</gene>
<dbReference type="NCBIfam" id="TIGR00699">
    <property type="entry name" value="GABAtrns_euk"/>
    <property type="match status" value="1"/>
</dbReference>
<proteinExistence type="inferred from homology"/>
<evidence type="ECO:0000256" key="12">
    <source>
        <dbReference type="ARBA" id="ARBA00048021"/>
    </source>
</evidence>
<evidence type="ECO:0000256" key="10">
    <source>
        <dbReference type="ARBA" id="ARBA00030857"/>
    </source>
</evidence>
<dbReference type="EC" id="2.6.1.22" evidence="3"/>
<dbReference type="PANTHER" id="PTHR43206:SF1">
    <property type="entry name" value="4-AMINOBUTYRATE AMINOTRANSFERASE, MITOCHONDRIAL"/>
    <property type="match status" value="1"/>
</dbReference>
<evidence type="ECO:0000256" key="6">
    <source>
        <dbReference type="ARBA" id="ARBA00022679"/>
    </source>
</evidence>
<protein>
    <recommendedName>
        <fullName evidence="10">(S)-3-amino-2-methylpropionate transaminase</fullName>
        <ecNumber evidence="4">2.6.1.19</ecNumber>
        <ecNumber evidence="3">2.6.1.22</ecNumber>
    </recommendedName>
    <alternativeName>
        <fullName evidence="11">GABA aminotransferase</fullName>
    </alternativeName>
    <alternativeName>
        <fullName evidence="9">Gamma-amino-N-butyrate transaminase</fullName>
    </alternativeName>
    <alternativeName>
        <fullName evidence="8">L-AIBAT</fullName>
    </alternativeName>
</protein>
<evidence type="ECO:0000313" key="15">
    <source>
        <dbReference type="RefSeq" id="XP_022092684.1"/>
    </source>
</evidence>
<keyword evidence="6" id="KW-0808">Transferase</keyword>
<dbReference type="OMA" id="ERIMTTW"/>
<evidence type="ECO:0000256" key="3">
    <source>
        <dbReference type="ARBA" id="ARBA00012876"/>
    </source>
</evidence>
<dbReference type="Gene3D" id="3.90.1150.10">
    <property type="entry name" value="Aspartate Aminotransferase, domain 1"/>
    <property type="match status" value="1"/>
</dbReference>
<dbReference type="GO" id="GO:0009450">
    <property type="term" value="P:gamma-aminobutyric acid catabolic process"/>
    <property type="evidence" value="ECO:0007669"/>
    <property type="project" value="TreeGrafter"/>
</dbReference>
<evidence type="ECO:0000313" key="14">
    <source>
        <dbReference type="Proteomes" id="UP000694845"/>
    </source>
</evidence>
<dbReference type="InterPro" id="IPR004631">
    <property type="entry name" value="4NH2But_aminotransferase_euk"/>
</dbReference>
<evidence type="ECO:0000256" key="1">
    <source>
        <dbReference type="ARBA" id="ARBA00001933"/>
    </source>
</evidence>
<dbReference type="OrthoDB" id="5419315at2759"/>
<comment type="cofactor">
    <cofactor evidence="1">
        <name>pyridoxal 5'-phosphate</name>
        <dbReference type="ChEBI" id="CHEBI:597326"/>
    </cofactor>
</comment>
<dbReference type="CDD" id="cd00610">
    <property type="entry name" value="OAT_like"/>
    <property type="match status" value="1"/>
</dbReference>
<sequence length="507" mass="56006">MAWMQRLTSYGLGPARCRLLIGHVHGSVLRGFGTSSVNAAVKKLVPNEYDEPCVKTPIPGPRSLELIKNLDDITKNSGTVNYFVDFKASLGNYVVDADGNRLLDLFMQISSIPIGYNHPAVIDILKNSDNLHVMANRPALGMFPVEAFPNMLDEAFLLCAPRGLNLVQPMMCGACSNENAIKQAFIWYRRKKRGGPATQEEIDSSVTGKEPGCPPYTVLSFNGSFHGRSLGCLSLTNSKPVYRLDIPTLDWPVAPFPRLSYPLEDFGSENQAEESRCLQEVIRLIEANKVRGKDIAAVIVEPIQGEGGDNHATADFFHQLQRICKEHGVALIIDEVQTGCGTTGHFWAHEAWNLPEPPDFVTFSKKMLSGGYYFKDEFAVDAPSRIFNTWMGDPPKLLMLAAIVKVIKEMDLVGVARDSGQYLMDGIKDLQSKYPEQLSRARGMGTHIAVDCKDGESAAKIMKLVREKGVIVGLCGKQSIRVRPALVFQPHHADIFLETFNKVLANL</sequence>
<dbReference type="Gene3D" id="3.40.640.10">
    <property type="entry name" value="Type I PLP-dependent aspartate aminotransferase-like (Major domain)"/>
    <property type="match status" value="1"/>
</dbReference>
<dbReference type="InterPro" id="IPR015421">
    <property type="entry name" value="PyrdxlP-dep_Trfase_major"/>
</dbReference>
<evidence type="ECO:0000313" key="16">
    <source>
        <dbReference type="RefSeq" id="XP_022092686.1"/>
    </source>
</evidence>
<evidence type="ECO:0000256" key="2">
    <source>
        <dbReference type="ARBA" id="ARBA00008954"/>
    </source>
</evidence>
<dbReference type="EC" id="2.6.1.19" evidence="4"/>
<organism evidence="14 16">
    <name type="scientific">Acanthaster planci</name>
    <name type="common">Crown-of-thorns starfish</name>
    <dbReference type="NCBI Taxonomy" id="133434"/>
    <lineage>
        <taxon>Eukaryota</taxon>
        <taxon>Metazoa</taxon>
        <taxon>Echinodermata</taxon>
        <taxon>Eleutherozoa</taxon>
        <taxon>Asterozoa</taxon>
        <taxon>Asteroidea</taxon>
        <taxon>Valvatacea</taxon>
        <taxon>Valvatida</taxon>
        <taxon>Acanthasteridae</taxon>
        <taxon>Acanthaster</taxon>
    </lineage>
</organism>
<keyword evidence="7 13" id="KW-0663">Pyridoxal phosphate</keyword>
<evidence type="ECO:0000256" key="11">
    <source>
        <dbReference type="ARBA" id="ARBA00031787"/>
    </source>
</evidence>
<dbReference type="GO" id="GO:0005739">
    <property type="term" value="C:mitochondrion"/>
    <property type="evidence" value="ECO:0007669"/>
    <property type="project" value="TreeGrafter"/>
</dbReference>
<keyword evidence="5" id="KW-0032">Aminotransferase</keyword>
<evidence type="ECO:0000256" key="9">
    <source>
        <dbReference type="ARBA" id="ARBA00030204"/>
    </source>
</evidence>
<dbReference type="InterPro" id="IPR015424">
    <property type="entry name" value="PyrdxlP-dep_Trfase"/>
</dbReference>
<keyword evidence="14" id="KW-1185">Reference proteome</keyword>
<evidence type="ECO:0000256" key="13">
    <source>
        <dbReference type="RuleBase" id="RU003560"/>
    </source>
</evidence>
<evidence type="ECO:0000256" key="5">
    <source>
        <dbReference type="ARBA" id="ARBA00022576"/>
    </source>
</evidence>
<dbReference type="RefSeq" id="XP_022092684.1">
    <property type="nucleotide sequence ID" value="XM_022236992.1"/>
</dbReference>
<dbReference type="SUPFAM" id="SSF53383">
    <property type="entry name" value="PLP-dependent transferases"/>
    <property type="match status" value="1"/>
</dbReference>
<dbReference type="InterPro" id="IPR005814">
    <property type="entry name" value="Aminotrans_3"/>
</dbReference>
<dbReference type="GO" id="GO:0047298">
    <property type="term" value="F:(S)-3-amino-2-methylpropionate transaminase activity"/>
    <property type="evidence" value="ECO:0007669"/>
    <property type="project" value="UniProtKB-EC"/>
</dbReference>